<feature type="compositionally biased region" description="Low complexity" evidence="2">
    <location>
        <begin position="699"/>
        <end position="711"/>
    </location>
</feature>
<evidence type="ECO:0000313" key="4">
    <source>
        <dbReference type="EMBL" id="GFS24987.1"/>
    </source>
</evidence>
<evidence type="ECO:0000313" key="5">
    <source>
        <dbReference type="Proteomes" id="UP000762676"/>
    </source>
</evidence>
<dbReference type="InterPro" id="IPR036770">
    <property type="entry name" value="Ankyrin_rpt-contain_sf"/>
</dbReference>
<dbReference type="PROSITE" id="PS50297">
    <property type="entry name" value="ANK_REP_REGION"/>
    <property type="match status" value="1"/>
</dbReference>
<feature type="region of interest" description="Disordered" evidence="2">
    <location>
        <begin position="666"/>
        <end position="718"/>
    </location>
</feature>
<feature type="domain" description="CAP-Gly" evidence="3">
    <location>
        <begin position="593"/>
        <end position="635"/>
    </location>
</feature>
<organism evidence="4 5">
    <name type="scientific">Elysia marginata</name>
    <dbReference type="NCBI Taxonomy" id="1093978"/>
    <lineage>
        <taxon>Eukaryota</taxon>
        <taxon>Metazoa</taxon>
        <taxon>Spiralia</taxon>
        <taxon>Lophotrochozoa</taxon>
        <taxon>Mollusca</taxon>
        <taxon>Gastropoda</taxon>
        <taxon>Heterobranchia</taxon>
        <taxon>Euthyneura</taxon>
        <taxon>Panpulmonata</taxon>
        <taxon>Sacoglossa</taxon>
        <taxon>Placobranchoidea</taxon>
        <taxon>Plakobranchidae</taxon>
        <taxon>Elysia</taxon>
    </lineage>
</organism>
<reference evidence="4 5" key="1">
    <citation type="journal article" date="2021" name="Elife">
        <title>Chloroplast acquisition without the gene transfer in kleptoplastic sea slugs, Plakobranchus ocellatus.</title>
        <authorList>
            <person name="Maeda T."/>
            <person name="Takahashi S."/>
            <person name="Yoshida T."/>
            <person name="Shimamura S."/>
            <person name="Takaki Y."/>
            <person name="Nagai Y."/>
            <person name="Toyoda A."/>
            <person name="Suzuki Y."/>
            <person name="Arimoto A."/>
            <person name="Ishii H."/>
            <person name="Satoh N."/>
            <person name="Nishiyama T."/>
            <person name="Hasebe M."/>
            <person name="Maruyama T."/>
            <person name="Minagawa J."/>
            <person name="Obokata J."/>
            <person name="Shigenobu S."/>
        </authorList>
    </citation>
    <scope>NUCLEOTIDE SEQUENCE [LARGE SCALE GENOMIC DNA]</scope>
</reference>
<feature type="region of interest" description="Disordered" evidence="2">
    <location>
        <begin position="536"/>
        <end position="576"/>
    </location>
</feature>
<dbReference type="InterPro" id="IPR036859">
    <property type="entry name" value="CAP-Gly_dom_sf"/>
</dbReference>
<feature type="domain" description="CAP-Gly" evidence="3">
    <location>
        <begin position="465"/>
        <end position="507"/>
    </location>
</feature>
<dbReference type="Pfam" id="PF12796">
    <property type="entry name" value="Ank_2"/>
    <property type="match status" value="1"/>
</dbReference>
<sequence length="718" mass="77254">MGTSDAETASVSSGRATDLSHRGSFSLNSSHFCWRCKMTLVEIEAARNASNATTPNNVTGNPGSSNSSQIRVKPARAMIHPCVDPPLCAECTRLELSFFDPVCPGCRKLMEDPATSVPDMFAIMRQWTPQTQQAMEMLVDEILKRGAGVNDRDGLTDMTLLHYVTKSGAAGIGDADSAMRIASMLIDAGADVHVRCRWTNMTALHYAAYFDVVSVLKVLLKATGALDVDSTCSEFEHGTALHIAASNLAHEACKVLLQNGANPSVRDDLNRMPVDCVPDPSSLNENTAMASLVIKLKKTLSEALPPSPRKPPPNYDLVHSKVTLQALGLALGDKILVGGVKSGVLRYCGPTEFSSGVWAGVELDEPAGKNNGSVGGFSYFTCADGHGIFAPISKITKLGAIQRTRTPPATQRYPMKEMPSIDVSRVTAKIDTGLHKQPSLDSEIVQLEDRVVVAGQRKGTVKFIGDTQFAPGQWYGVELDKPVGKNDGSVNGVYYFSCKPKHGVFAPLTRIQKLGDKKFSSNESLDTISWGAVSEKVDRRKSVPNRQRSSITPTRPPPVQSLSRTPGKSSSQVLEPGTTVLCNNELGTIRYIGSADFAEGTWLGVELRKPKGKNDGSVGGRRYFSCPPDCGLMVKPSRVTVRGINGARILAEQTAHLAMAQNIARATATSSNRESSSHEMGVNDIDSGNRNGHTPHLQRSSWSRPSSREGSVTNGNNY</sequence>
<dbReference type="Proteomes" id="UP000762676">
    <property type="component" value="Unassembled WGS sequence"/>
</dbReference>
<dbReference type="SUPFAM" id="SSF48403">
    <property type="entry name" value="Ankyrin repeat"/>
    <property type="match status" value="1"/>
</dbReference>
<dbReference type="GO" id="GO:0030286">
    <property type="term" value="C:dynein complex"/>
    <property type="evidence" value="ECO:0007669"/>
    <property type="project" value="UniProtKB-KW"/>
</dbReference>
<dbReference type="GO" id="GO:0005819">
    <property type="term" value="C:spindle"/>
    <property type="evidence" value="ECO:0007669"/>
    <property type="project" value="UniProtKB-SubCell"/>
</dbReference>
<accession>A0AAV4JVP9</accession>
<feature type="compositionally biased region" description="Polar residues" evidence="2">
    <location>
        <begin position="560"/>
        <end position="573"/>
    </location>
</feature>
<dbReference type="Gene3D" id="2.30.30.190">
    <property type="entry name" value="CAP Gly-rich-like domain"/>
    <property type="match status" value="3"/>
</dbReference>
<comment type="caution">
    <text evidence="4">The sequence shown here is derived from an EMBL/GenBank/DDBJ whole genome shotgun (WGS) entry which is preliminary data.</text>
</comment>
<dbReference type="SMART" id="SM01052">
    <property type="entry name" value="CAP_GLY"/>
    <property type="match status" value="3"/>
</dbReference>
<dbReference type="GO" id="GO:0005874">
    <property type="term" value="C:microtubule"/>
    <property type="evidence" value="ECO:0007669"/>
    <property type="project" value="UniProtKB-KW"/>
</dbReference>
<dbReference type="SMART" id="SM00248">
    <property type="entry name" value="ANK"/>
    <property type="match status" value="3"/>
</dbReference>
<feature type="compositionally biased region" description="Polar residues" evidence="2">
    <location>
        <begin position="544"/>
        <end position="553"/>
    </location>
</feature>
<protein>
    <submittedName>
        <fullName evidence="4">CAP-Gly domain-containing linker protein 3</fullName>
    </submittedName>
</protein>
<dbReference type="Gene3D" id="1.25.40.20">
    <property type="entry name" value="Ankyrin repeat-containing domain"/>
    <property type="match status" value="1"/>
</dbReference>
<dbReference type="PROSITE" id="PS50088">
    <property type="entry name" value="ANK_REPEAT"/>
    <property type="match status" value="1"/>
</dbReference>
<dbReference type="PROSITE" id="PS00845">
    <property type="entry name" value="CAP_GLY_1"/>
    <property type="match status" value="3"/>
</dbReference>
<name>A0AAV4JVP9_9GAST</name>
<dbReference type="EMBL" id="BMAT01007038">
    <property type="protein sequence ID" value="GFS24987.1"/>
    <property type="molecule type" value="Genomic_DNA"/>
</dbReference>
<feature type="region of interest" description="Disordered" evidence="2">
    <location>
        <begin position="1"/>
        <end position="21"/>
    </location>
</feature>
<dbReference type="PANTHER" id="PTHR18916">
    <property type="entry name" value="DYNACTIN 1-RELATED MICROTUBULE-BINDING"/>
    <property type="match status" value="1"/>
</dbReference>
<evidence type="ECO:0000259" key="3">
    <source>
        <dbReference type="PROSITE" id="PS50245"/>
    </source>
</evidence>
<evidence type="ECO:0000256" key="2">
    <source>
        <dbReference type="SAM" id="MobiDB-lite"/>
    </source>
</evidence>
<dbReference type="InterPro" id="IPR002110">
    <property type="entry name" value="Ankyrin_rpt"/>
</dbReference>
<dbReference type="PROSITE" id="PS50245">
    <property type="entry name" value="CAP_GLY_2"/>
    <property type="match status" value="3"/>
</dbReference>
<gene>
    <name evidence="4" type="ORF">ElyMa_003430600</name>
</gene>
<feature type="domain" description="CAP-Gly" evidence="3">
    <location>
        <begin position="349"/>
        <end position="391"/>
    </location>
</feature>
<dbReference type="Pfam" id="PF01302">
    <property type="entry name" value="CAP_GLY"/>
    <property type="match status" value="3"/>
</dbReference>
<proteinExistence type="predicted"/>
<dbReference type="PANTHER" id="PTHR18916:SF88">
    <property type="entry name" value="CAP-GLY DOMAIN-CONTAINING PROTEIN"/>
    <property type="match status" value="1"/>
</dbReference>
<keyword evidence="5" id="KW-1185">Reference proteome</keyword>
<dbReference type="InterPro" id="IPR000938">
    <property type="entry name" value="CAP-Gly_domain"/>
</dbReference>
<dbReference type="AlphaFoldDB" id="A0AAV4JVP9"/>
<feature type="repeat" description="ANK" evidence="1">
    <location>
        <begin position="236"/>
        <end position="268"/>
    </location>
</feature>
<dbReference type="SUPFAM" id="SSF74924">
    <property type="entry name" value="Cap-Gly domain"/>
    <property type="match status" value="3"/>
</dbReference>
<evidence type="ECO:0000256" key="1">
    <source>
        <dbReference type="PROSITE-ProRule" id="PRU00023"/>
    </source>
</evidence>
<feature type="compositionally biased region" description="Polar residues" evidence="2">
    <location>
        <begin position="1"/>
        <end position="15"/>
    </location>
</feature>
<keyword evidence="1" id="KW-0040">ANK repeat</keyword>